<dbReference type="PANTHER" id="PTHR18866">
    <property type="entry name" value="CARBOXYLASE:PYRUVATE/ACETYL-COA/PROPIONYL-COA CARBOXYLASE"/>
    <property type="match status" value="1"/>
</dbReference>
<feature type="domain" description="Biotin carboxylation" evidence="9">
    <location>
        <begin position="1"/>
        <end position="445"/>
    </location>
</feature>
<evidence type="ECO:0000313" key="11">
    <source>
        <dbReference type="Proteomes" id="UP001620520"/>
    </source>
</evidence>
<dbReference type="EC" id="6.3.4.14" evidence="1"/>
<dbReference type="PANTHER" id="PTHR18866:SF33">
    <property type="entry name" value="METHYLCROTONOYL-COA CARBOXYLASE SUBUNIT ALPHA, MITOCHONDRIAL-RELATED"/>
    <property type="match status" value="1"/>
</dbReference>
<dbReference type="InterPro" id="IPR011761">
    <property type="entry name" value="ATP-grasp"/>
</dbReference>
<evidence type="ECO:0000256" key="1">
    <source>
        <dbReference type="ARBA" id="ARBA00013263"/>
    </source>
</evidence>
<dbReference type="SMART" id="SM00796">
    <property type="entry name" value="AHS1"/>
    <property type="match status" value="1"/>
</dbReference>
<keyword evidence="5 7" id="KW-0067">ATP-binding</keyword>
<dbReference type="RefSeq" id="WP_404594940.1">
    <property type="nucleotide sequence ID" value="NZ_JBIYEW010000003.1"/>
</dbReference>
<keyword evidence="2" id="KW-0436">Ligase</keyword>
<dbReference type="SUPFAM" id="SSF50891">
    <property type="entry name" value="Cyclophilin-like"/>
    <property type="match status" value="1"/>
</dbReference>
<reference evidence="10 11" key="1">
    <citation type="submission" date="2024-10" db="EMBL/GenBank/DDBJ databases">
        <title>Novel secondary metabolite-producing bacteria for plant disease control.</title>
        <authorList>
            <person name="Chevrette M."/>
        </authorList>
    </citation>
    <scope>NUCLEOTIDE SEQUENCE [LARGE SCALE GENOMIC DNA]</scope>
    <source>
        <strain evidence="10 11">J30 TE3557</strain>
    </source>
</reference>
<dbReference type="Pfam" id="PF02682">
    <property type="entry name" value="CT_C_D"/>
    <property type="match status" value="1"/>
</dbReference>
<dbReference type="PROSITE" id="PS00866">
    <property type="entry name" value="CPSASE_1"/>
    <property type="match status" value="1"/>
</dbReference>
<dbReference type="Pfam" id="PF02785">
    <property type="entry name" value="Biotin_carb_C"/>
    <property type="match status" value="1"/>
</dbReference>
<keyword evidence="11" id="KW-1185">Reference proteome</keyword>
<dbReference type="SUPFAM" id="SSF52440">
    <property type="entry name" value="PreATP-grasp domain"/>
    <property type="match status" value="1"/>
</dbReference>
<keyword evidence="4" id="KW-0378">Hydrolase</keyword>
<comment type="caution">
    <text evidence="10">The sequence shown here is derived from an EMBL/GenBank/DDBJ whole genome shotgun (WGS) entry which is preliminary data.</text>
</comment>
<dbReference type="SMART" id="SM00878">
    <property type="entry name" value="Biotin_carb_C"/>
    <property type="match status" value="1"/>
</dbReference>
<keyword evidence="3 7" id="KW-0547">Nucleotide-binding</keyword>
<dbReference type="Proteomes" id="UP001620520">
    <property type="component" value="Unassembled WGS sequence"/>
</dbReference>
<dbReference type="InterPro" id="IPR005479">
    <property type="entry name" value="CPAse_ATP-bd"/>
</dbReference>
<evidence type="ECO:0000259" key="9">
    <source>
        <dbReference type="PROSITE" id="PS50979"/>
    </source>
</evidence>
<dbReference type="SUPFAM" id="SSF56059">
    <property type="entry name" value="Glutathione synthetase ATP-binding domain-like"/>
    <property type="match status" value="1"/>
</dbReference>
<dbReference type="Pfam" id="PF02786">
    <property type="entry name" value="CPSase_L_D2"/>
    <property type="match status" value="1"/>
</dbReference>
<dbReference type="InterPro" id="IPR011054">
    <property type="entry name" value="Rudment_hybrid_motif"/>
</dbReference>
<dbReference type="InterPro" id="IPR005481">
    <property type="entry name" value="BC-like_N"/>
</dbReference>
<dbReference type="InterPro" id="IPR029000">
    <property type="entry name" value="Cyclophilin-like_dom_sf"/>
</dbReference>
<dbReference type="EMBL" id="JBIYEW010000003">
    <property type="protein sequence ID" value="MFK4640195.1"/>
    <property type="molecule type" value="Genomic_DNA"/>
</dbReference>
<dbReference type="Gene3D" id="3.30.470.20">
    <property type="entry name" value="ATP-grasp fold, B domain"/>
    <property type="match status" value="1"/>
</dbReference>
<dbReference type="InterPro" id="IPR050856">
    <property type="entry name" value="Biotin_carboxylase_complex"/>
</dbReference>
<evidence type="ECO:0000256" key="3">
    <source>
        <dbReference type="ARBA" id="ARBA00022741"/>
    </source>
</evidence>
<evidence type="ECO:0000256" key="2">
    <source>
        <dbReference type="ARBA" id="ARBA00022598"/>
    </source>
</evidence>
<sequence length="751" mass="81765">MKKLLIANRGEIAVRIIRTARDMGIGTVVIVSEPDSTSLAARTADDFVVVGPAPAPASYLNQDAIIAAALETGCDAVHPGYGFLSENTSFARKVADAGLIWVGPDADAIEMMGNKSLARESAHKAGVPVLRGSDGPLDPDADAVAIAAGIGYPLVVKASAGGGGRGIRFVNGEDELLETIEMARGEAASVFGDPTVYLERFVEHARHVEVQVLGDGKNYIHLGDRDCSMQRRSQKVLEEAPAPDLPDSVRQTIRESSVELARQCGYQGAGTVEFLYDPRNHEAAFIEMNTRIQVEHPITEQITGVDLVREQLLIAGTGSMSLKQEDITFTGHAIECRINAEDPGNNFFPSPGRLETIEWPTGEGIRVDTGVDTGSVVSPFYDSMLAKLIVHAADRDSAIAATLEALDHVHIEGVKTTVPVHKMLLARPEFAAVTHHSKFIESASRPVGGQMTTPSPVLKEARYTWGGDEFLFVEVDESMSLAANFKVMSIARKLSDAALTGVVDICPANASLLVRFNPDVLPPSSLESAVRTIELELQNHDEQSLETRIIEVPVWYDDPFTAEVAQRFREGFHQEPDGTDLDYAARVNGLQDAAEFIRRHHEQPWLVSMVGFVAGLPFLFQLVERDKQLQVPKYLSPRTDTPKLTVGHGGCFAAIYSVRGAGGYQMFGVAAAPIYDPAQSLADFKDFMVFFRPGDIVKFTPVTEDEYNAIQAQVEDGTYRYRQVPVTFDVSKALSDPQAYNRELMEALNGI</sequence>
<evidence type="ECO:0000256" key="6">
    <source>
        <dbReference type="ARBA" id="ARBA00023267"/>
    </source>
</evidence>
<evidence type="ECO:0000313" key="10">
    <source>
        <dbReference type="EMBL" id="MFK4640195.1"/>
    </source>
</evidence>
<dbReference type="InterPro" id="IPR005482">
    <property type="entry name" value="Biotin_COase_C"/>
</dbReference>
<evidence type="ECO:0000256" key="7">
    <source>
        <dbReference type="PROSITE-ProRule" id="PRU00409"/>
    </source>
</evidence>
<feature type="domain" description="ATP-grasp" evidence="8">
    <location>
        <begin position="119"/>
        <end position="316"/>
    </location>
</feature>
<dbReference type="PROSITE" id="PS50979">
    <property type="entry name" value="BC"/>
    <property type="match status" value="1"/>
</dbReference>
<gene>
    <name evidence="10" type="ORF">ABIA52_003084</name>
</gene>
<dbReference type="SUPFAM" id="SSF51246">
    <property type="entry name" value="Rudiment single hybrid motif"/>
    <property type="match status" value="1"/>
</dbReference>
<evidence type="ECO:0000256" key="4">
    <source>
        <dbReference type="ARBA" id="ARBA00022801"/>
    </source>
</evidence>
<dbReference type="Gene3D" id="3.30.1360.40">
    <property type="match status" value="1"/>
</dbReference>
<dbReference type="SUPFAM" id="SSF160467">
    <property type="entry name" value="PH0987 N-terminal domain-like"/>
    <property type="match status" value="1"/>
</dbReference>
<dbReference type="InterPro" id="IPR011764">
    <property type="entry name" value="Biotin_carboxylation_dom"/>
</dbReference>
<organism evidence="10 11">
    <name type="scientific">Paenarthrobacter histidinolovorans</name>
    <dbReference type="NCBI Taxonomy" id="43664"/>
    <lineage>
        <taxon>Bacteria</taxon>
        <taxon>Bacillati</taxon>
        <taxon>Actinomycetota</taxon>
        <taxon>Actinomycetes</taxon>
        <taxon>Micrococcales</taxon>
        <taxon>Micrococcaceae</taxon>
        <taxon>Paenarthrobacter</taxon>
    </lineage>
</organism>
<protein>
    <recommendedName>
        <fullName evidence="1">biotin carboxylase</fullName>
        <ecNumber evidence="1">6.3.4.14</ecNumber>
    </recommendedName>
</protein>
<evidence type="ECO:0000256" key="5">
    <source>
        <dbReference type="ARBA" id="ARBA00022840"/>
    </source>
</evidence>
<dbReference type="PROSITE" id="PS50975">
    <property type="entry name" value="ATP_GRASP"/>
    <property type="match status" value="1"/>
</dbReference>
<dbReference type="PROSITE" id="PS00867">
    <property type="entry name" value="CPSASE_2"/>
    <property type="match status" value="1"/>
</dbReference>
<accession>A0ABW8N9A3</accession>
<dbReference type="Gene3D" id="2.40.100.10">
    <property type="entry name" value="Cyclophilin-like"/>
    <property type="match status" value="1"/>
</dbReference>
<dbReference type="Pfam" id="PF00289">
    <property type="entry name" value="Biotin_carb_N"/>
    <property type="match status" value="1"/>
</dbReference>
<keyword evidence="6" id="KW-0092">Biotin</keyword>
<dbReference type="NCBIfam" id="NF006367">
    <property type="entry name" value="PRK08591.1"/>
    <property type="match status" value="1"/>
</dbReference>
<name>A0ABW8N9A3_9MICC</name>
<proteinExistence type="predicted"/>
<dbReference type="InterPro" id="IPR016185">
    <property type="entry name" value="PreATP-grasp_dom_sf"/>
</dbReference>
<evidence type="ECO:0000259" key="8">
    <source>
        <dbReference type="PROSITE" id="PS50975"/>
    </source>
</evidence>
<dbReference type="InterPro" id="IPR003833">
    <property type="entry name" value="CT_C_D"/>
</dbReference>